<evidence type="ECO:0000313" key="1">
    <source>
        <dbReference type="EMBL" id="PNJ04363.1"/>
    </source>
</evidence>
<gene>
    <name evidence="1" type="ORF">CR201_G0053258</name>
</gene>
<dbReference type="AlphaFoldDB" id="A0A2J8R766"/>
<sequence>NRYINDTFWKARGLPKDWVFTTLTCLTQDRSCRSLLSEFLAVSLR</sequence>
<protein>
    <submittedName>
        <fullName evidence="1">TTLL10 isoform 7</fullName>
    </submittedName>
</protein>
<feature type="non-terminal residue" evidence="1">
    <location>
        <position position="45"/>
    </location>
</feature>
<name>A0A2J8R766_PONAB</name>
<accession>A0A2J8R766</accession>
<dbReference type="EMBL" id="NDHI03003740">
    <property type="protein sequence ID" value="PNJ04363.1"/>
    <property type="molecule type" value="Genomic_DNA"/>
</dbReference>
<comment type="caution">
    <text evidence="1">The sequence shown here is derived from an EMBL/GenBank/DDBJ whole genome shotgun (WGS) entry which is preliminary data.</text>
</comment>
<proteinExistence type="predicted"/>
<organism evidence="1">
    <name type="scientific">Pongo abelii</name>
    <name type="common">Sumatran orangutan</name>
    <name type="synonym">Pongo pygmaeus abelii</name>
    <dbReference type="NCBI Taxonomy" id="9601"/>
    <lineage>
        <taxon>Eukaryota</taxon>
        <taxon>Metazoa</taxon>
        <taxon>Chordata</taxon>
        <taxon>Craniata</taxon>
        <taxon>Vertebrata</taxon>
        <taxon>Euteleostomi</taxon>
        <taxon>Mammalia</taxon>
        <taxon>Eutheria</taxon>
        <taxon>Euarchontoglires</taxon>
        <taxon>Primates</taxon>
        <taxon>Haplorrhini</taxon>
        <taxon>Catarrhini</taxon>
        <taxon>Hominidae</taxon>
        <taxon>Pongo</taxon>
    </lineage>
</organism>
<reference evidence="1" key="1">
    <citation type="submission" date="2017-12" db="EMBL/GenBank/DDBJ databases">
        <title>High-resolution comparative analysis of great ape genomes.</title>
        <authorList>
            <person name="Pollen A."/>
            <person name="Hastie A."/>
            <person name="Hormozdiari F."/>
            <person name="Dougherty M."/>
            <person name="Liu R."/>
            <person name="Chaisson M."/>
            <person name="Hoppe E."/>
            <person name="Hill C."/>
            <person name="Pang A."/>
            <person name="Hillier L."/>
            <person name="Baker C."/>
            <person name="Armstrong J."/>
            <person name="Shendure J."/>
            <person name="Paten B."/>
            <person name="Wilson R."/>
            <person name="Chao H."/>
            <person name="Schneider V."/>
            <person name="Ventura M."/>
            <person name="Kronenberg Z."/>
            <person name="Murali S."/>
            <person name="Gordon D."/>
            <person name="Cantsilieris S."/>
            <person name="Munson K."/>
            <person name="Nelson B."/>
            <person name="Raja A."/>
            <person name="Underwood J."/>
            <person name="Diekhans M."/>
            <person name="Fiddes I."/>
            <person name="Haussler D."/>
            <person name="Eichler E."/>
        </authorList>
    </citation>
    <scope>NUCLEOTIDE SEQUENCE [LARGE SCALE GENOMIC DNA]</scope>
    <source>
        <strain evidence="1">Susie</strain>
    </source>
</reference>
<feature type="non-terminal residue" evidence="1">
    <location>
        <position position="1"/>
    </location>
</feature>